<keyword evidence="1" id="KW-1133">Transmembrane helix</keyword>
<dbReference type="RefSeq" id="WP_148915223.1">
    <property type="nucleotide sequence ID" value="NZ_VSZS01000063.1"/>
</dbReference>
<sequence>MKELASKRSGAGLSPAARTAVAAALASAATACCVIVLWSLLPATPTSPALVFLPLMLMPLVIAGVVWATARRAIEGSLDPAIEALSRLAAHDFVPSRKSAATAETARLMLAVEDCRAALEERHRATKVHSAVARLMGAGISSLSKGDFSARISLELPEPYRAFRDEFNTAMEDLQTRFNRLDGAGERLQRHRQEIDEAAGQLMRRASKLAERVDAELLAMEAHSVDEALRMAKHLIGGVAVAAQRNVEASRTFATLAERIGNEAGRLLPAGDDGTMQGEAAAMPAATMPARISSAA</sequence>
<gene>
    <name evidence="2" type="ORF">FY036_13350</name>
</gene>
<comment type="caution">
    <text evidence="2">The sequence shown here is derived from an EMBL/GenBank/DDBJ whole genome shotgun (WGS) entry which is preliminary data.</text>
</comment>
<dbReference type="AlphaFoldDB" id="A0A5D4GXS4"/>
<dbReference type="Proteomes" id="UP000323258">
    <property type="component" value="Unassembled WGS sequence"/>
</dbReference>
<keyword evidence="1" id="KW-0472">Membrane</keyword>
<evidence type="ECO:0000313" key="3">
    <source>
        <dbReference type="Proteomes" id="UP000323258"/>
    </source>
</evidence>
<protein>
    <submittedName>
        <fullName evidence="2">Methyl-accepting chemotaxis protein</fullName>
    </submittedName>
</protein>
<name>A0A5D4GXS4_9HYPH</name>
<reference evidence="2 3" key="1">
    <citation type="submission" date="2019-08" db="EMBL/GenBank/DDBJ databases">
        <authorList>
            <person name="Seo Y.L."/>
        </authorList>
    </citation>
    <scope>NUCLEOTIDE SEQUENCE [LARGE SCALE GENOMIC DNA]</scope>
    <source>
        <strain evidence="2 3">MaA-C15</strain>
    </source>
</reference>
<keyword evidence="3" id="KW-1185">Reference proteome</keyword>
<organism evidence="2 3">
    <name type="scientific">Neoaquamicrobium microcysteis</name>
    <dbReference type="NCBI Taxonomy" id="2682781"/>
    <lineage>
        <taxon>Bacteria</taxon>
        <taxon>Pseudomonadati</taxon>
        <taxon>Pseudomonadota</taxon>
        <taxon>Alphaproteobacteria</taxon>
        <taxon>Hyphomicrobiales</taxon>
        <taxon>Phyllobacteriaceae</taxon>
        <taxon>Neoaquamicrobium</taxon>
    </lineage>
</organism>
<proteinExistence type="predicted"/>
<dbReference type="OrthoDB" id="9795828at2"/>
<reference evidence="2 3" key="2">
    <citation type="submission" date="2019-09" db="EMBL/GenBank/DDBJ databases">
        <title>Mesorhizobium sp. MaA-C15 isolated from Microcystis aeruginosa.</title>
        <authorList>
            <person name="Jeong S.E."/>
            <person name="Jin H.M."/>
            <person name="Jeon C.O."/>
        </authorList>
    </citation>
    <scope>NUCLEOTIDE SEQUENCE [LARGE SCALE GENOMIC DNA]</scope>
    <source>
        <strain evidence="2 3">MaA-C15</strain>
    </source>
</reference>
<evidence type="ECO:0000313" key="2">
    <source>
        <dbReference type="EMBL" id="TYR32065.1"/>
    </source>
</evidence>
<accession>A0A5D4GXS4</accession>
<keyword evidence="1" id="KW-0812">Transmembrane</keyword>
<feature type="transmembrane region" description="Helical" evidence="1">
    <location>
        <begin position="20"/>
        <end position="41"/>
    </location>
</feature>
<dbReference type="PROSITE" id="PS51257">
    <property type="entry name" value="PROKAR_LIPOPROTEIN"/>
    <property type="match status" value="1"/>
</dbReference>
<evidence type="ECO:0000256" key="1">
    <source>
        <dbReference type="SAM" id="Phobius"/>
    </source>
</evidence>
<dbReference type="EMBL" id="VSZS01000063">
    <property type="protein sequence ID" value="TYR32065.1"/>
    <property type="molecule type" value="Genomic_DNA"/>
</dbReference>
<feature type="transmembrane region" description="Helical" evidence="1">
    <location>
        <begin position="47"/>
        <end position="68"/>
    </location>
</feature>